<proteinExistence type="predicted"/>
<evidence type="ECO:0000313" key="2">
    <source>
        <dbReference type="WBParaSite" id="ES5_v2.g22368.t1"/>
    </source>
</evidence>
<evidence type="ECO:0000313" key="1">
    <source>
        <dbReference type="Proteomes" id="UP000887579"/>
    </source>
</evidence>
<protein>
    <submittedName>
        <fullName evidence="2">Organic solvent tolerance-like N-terminal domain-containing protein</fullName>
    </submittedName>
</protein>
<dbReference type="WBParaSite" id="ES5_v2.g22368.t1">
    <property type="protein sequence ID" value="ES5_v2.g22368.t1"/>
    <property type="gene ID" value="ES5_v2.g22368"/>
</dbReference>
<name>A0AC34FYD4_9BILA</name>
<organism evidence="1 2">
    <name type="scientific">Panagrolaimus sp. ES5</name>
    <dbReference type="NCBI Taxonomy" id="591445"/>
    <lineage>
        <taxon>Eukaryota</taxon>
        <taxon>Metazoa</taxon>
        <taxon>Ecdysozoa</taxon>
        <taxon>Nematoda</taxon>
        <taxon>Chromadorea</taxon>
        <taxon>Rhabditida</taxon>
        <taxon>Tylenchina</taxon>
        <taxon>Panagrolaimomorpha</taxon>
        <taxon>Panagrolaimoidea</taxon>
        <taxon>Panagrolaimidae</taxon>
        <taxon>Panagrolaimus</taxon>
    </lineage>
</organism>
<sequence>MSFGLLIASLVGFCLDEEKMISVIQINRSLFSFTDKIAVTTDALYYWLSFFAIKNLVFLGLSVWFFIVAAQFRAYHDDFKKDEKAKKSNQTSGLQIVVNESNNGNQKAKSNMSTTSITNSHGLPITSITSIGGQDIQIKEYSLRVNGQVILKNGQQIFQAVDQIVKVQGQNIRLIGQVIQENGQPFVMNDEIYQYNGEEIIQVNGKVMEMSGGDIRVNGQVFQKNCHDILINGQIIQNKKNMKKKGTTETED</sequence>
<accession>A0AC34FYD4</accession>
<reference evidence="2" key="1">
    <citation type="submission" date="2022-11" db="UniProtKB">
        <authorList>
            <consortium name="WormBaseParasite"/>
        </authorList>
    </citation>
    <scope>IDENTIFICATION</scope>
</reference>
<dbReference type="Proteomes" id="UP000887579">
    <property type="component" value="Unplaced"/>
</dbReference>